<dbReference type="GO" id="GO:0015031">
    <property type="term" value="P:protein transport"/>
    <property type="evidence" value="ECO:0007669"/>
    <property type="project" value="UniProtKB-KW"/>
</dbReference>
<evidence type="ECO:0000256" key="2">
    <source>
        <dbReference type="ARBA" id="ARBA00005811"/>
    </source>
</evidence>
<evidence type="ECO:0000256" key="6">
    <source>
        <dbReference type="ARBA" id="ARBA00023136"/>
    </source>
</evidence>
<comment type="similarity">
    <text evidence="2 7">Belongs to the ExbD/TolR family.</text>
</comment>
<keyword evidence="7" id="KW-0813">Transport</keyword>
<dbReference type="Gene3D" id="3.30.420.270">
    <property type="match status" value="1"/>
</dbReference>
<comment type="subcellular location">
    <subcellularLocation>
        <location evidence="1">Cell membrane</location>
        <topology evidence="1">Single-pass membrane protein</topology>
    </subcellularLocation>
    <subcellularLocation>
        <location evidence="7">Cell membrane</location>
        <topology evidence="7">Single-pass type II membrane protein</topology>
    </subcellularLocation>
</comment>
<dbReference type="RefSeq" id="WP_135801832.1">
    <property type="nucleotide sequence ID" value="NZ_SRPF01000001.1"/>
</dbReference>
<evidence type="ECO:0000256" key="5">
    <source>
        <dbReference type="ARBA" id="ARBA00022989"/>
    </source>
</evidence>
<name>A0A4Z1BN91_9GAMM</name>
<keyword evidence="5 8" id="KW-1133">Transmembrane helix</keyword>
<protein>
    <submittedName>
        <fullName evidence="9">Biopolymer transporter ExbD</fullName>
    </submittedName>
</protein>
<evidence type="ECO:0000313" key="10">
    <source>
        <dbReference type="Proteomes" id="UP000298325"/>
    </source>
</evidence>
<keyword evidence="10" id="KW-1185">Reference proteome</keyword>
<dbReference type="GO" id="GO:0005886">
    <property type="term" value="C:plasma membrane"/>
    <property type="evidence" value="ECO:0007669"/>
    <property type="project" value="UniProtKB-SubCell"/>
</dbReference>
<reference evidence="9 10" key="1">
    <citation type="submission" date="2019-04" db="EMBL/GenBank/DDBJ databases">
        <authorList>
            <person name="Park S."/>
            <person name="Yoon J.-H."/>
        </authorList>
    </citation>
    <scope>NUCLEOTIDE SEQUENCE [LARGE SCALE GENOMIC DNA]</scope>
    <source>
        <strain evidence="9 10">HJM-18</strain>
    </source>
</reference>
<keyword evidence="4 7" id="KW-0812">Transmembrane</keyword>
<keyword evidence="6 8" id="KW-0472">Membrane</keyword>
<organism evidence="9 10">
    <name type="scientific">Marinobacter confluentis</name>
    <dbReference type="NCBI Taxonomy" id="1697557"/>
    <lineage>
        <taxon>Bacteria</taxon>
        <taxon>Pseudomonadati</taxon>
        <taxon>Pseudomonadota</taxon>
        <taxon>Gammaproteobacteria</taxon>
        <taxon>Pseudomonadales</taxon>
        <taxon>Marinobacteraceae</taxon>
        <taxon>Marinobacter</taxon>
    </lineage>
</organism>
<dbReference type="GO" id="GO:0022857">
    <property type="term" value="F:transmembrane transporter activity"/>
    <property type="evidence" value="ECO:0007669"/>
    <property type="project" value="InterPro"/>
</dbReference>
<accession>A0A4Z1BN91</accession>
<evidence type="ECO:0000313" key="9">
    <source>
        <dbReference type="EMBL" id="TGN41447.1"/>
    </source>
</evidence>
<dbReference type="PANTHER" id="PTHR30558:SF3">
    <property type="entry name" value="BIOPOLYMER TRANSPORT PROTEIN EXBD-RELATED"/>
    <property type="match status" value="1"/>
</dbReference>
<feature type="transmembrane region" description="Helical" evidence="8">
    <location>
        <begin position="12"/>
        <end position="31"/>
    </location>
</feature>
<evidence type="ECO:0000256" key="7">
    <source>
        <dbReference type="RuleBase" id="RU003879"/>
    </source>
</evidence>
<proteinExistence type="inferred from homology"/>
<sequence>MKFKRQRSQEVGVDLTPLIDVVFLLLIFFMVSTTFTRESHLNIELPEANGERSEQQAELIDVVINSDGQYRLNDRELVNNRRETLERAVTELAGGDTSLPFIITADARTPHEFVVRAMDVAGSLGFSRLSITTERQGEPQ</sequence>
<comment type="caution">
    <text evidence="9">The sequence shown here is derived from an EMBL/GenBank/DDBJ whole genome shotgun (WGS) entry which is preliminary data.</text>
</comment>
<evidence type="ECO:0000256" key="1">
    <source>
        <dbReference type="ARBA" id="ARBA00004162"/>
    </source>
</evidence>
<dbReference type="AlphaFoldDB" id="A0A4Z1BN91"/>
<evidence type="ECO:0000256" key="4">
    <source>
        <dbReference type="ARBA" id="ARBA00022692"/>
    </source>
</evidence>
<dbReference type="PANTHER" id="PTHR30558">
    <property type="entry name" value="EXBD MEMBRANE COMPONENT OF PMF-DRIVEN MACROMOLECULE IMPORT SYSTEM"/>
    <property type="match status" value="1"/>
</dbReference>
<dbReference type="EMBL" id="SRPF01000001">
    <property type="protein sequence ID" value="TGN41447.1"/>
    <property type="molecule type" value="Genomic_DNA"/>
</dbReference>
<gene>
    <name evidence="9" type="ORF">E5Q11_02595</name>
</gene>
<dbReference type="InterPro" id="IPR003400">
    <property type="entry name" value="ExbD"/>
</dbReference>
<evidence type="ECO:0000256" key="3">
    <source>
        <dbReference type="ARBA" id="ARBA00022475"/>
    </source>
</evidence>
<dbReference type="OrthoDB" id="9793581at2"/>
<keyword evidence="3" id="KW-1003">Cell membrane</keyword>
<dbReference type="Pfam" id="PF02472">
    <property type="entry name" value="ExbD"/>
    <property type="match status" value="1"/>
</dbReference>
<keyword evidence="7" id="KW-0653">Protein transport</keyword>
<dbReference type="Proteomes" id="UP000298325">
    <property type="component" value="Unassembled WGS sequence"/>
</dbReference>
<evidence type="ECO:0000256" key="8">
    <source>
        <dbReference type="SAM" id="Phobius"/>
    </source>
</evidence>